<gene>
    <name evidence="1" type="ORF">0_18489_02</name>
</gene>
<evidence type="ECO:0000313" key="1">
    <source>
        <dbReference type="EMBL" id="AEW08083.1"/>
    </source>
</evidence>
<reference evidence="1" key="1">
    <citation type="submission" date="2011-12" db="EMBL/GenBank/DDBJ databases">
        <title>Nucleotide Diversity and Divergence in the Loblolly Pine Gene Space.</title>
        <authorList>
            <person name="Neale D.B."/>
            <person name="Wegrzyn J.L."/>
            <person name="Lee J.M."/>
            <person name="Eckert A.J."/>
            <person name="Liechty J.D."/>
            <person name="Stevens K.A."/>
            <person name="Langley C.H."/>
        </authorList>
    </citation>
    <scope>NUCLEOTIDE SEQUENCE</scope>
    <source>
        <strain evidence="1">1553</strain>
        <tissue evidence="1">Megagametophyte</tissue>
    </source>
</reference>
<name>H9MAD7_PINRA</name>
<sequence>GHYRSLIYMRPLAIWAMQWALNPPKAVLEAPKINLMEREHPSQFHAGLAAVAEAFKHVHQNGPCSCSSSQSGCRWKCTC</sequence>
<feature type="non-terminal residue" evidence="1">
    <location>
        <position position="1"/>
    </location>
</feature>
<proteinExistence type="predicted"/>
<protein>
    <recommendedName>
        <fullName evidence="2">Glycosyl-hydrolase family 116 catalytic region domain-containing protein</fullName>
    </recommendedName>
</protein>
<accession>H9MAD7</accession>
<dbReference type="AlphaFoldDB" id="H9MAD7"/>
<evidence type="ECO:0008006" key="2">
    <source>
        <dbReference type="Google" id="ProtNLM"/>
    </source>
</evidence>
<organism evidence="1">
    <name type="scientific">Pinus radiata</name>
    <name type="common">Monterey pine</name>
    <name type="synonym">Pinus insignis</name>
    <dbReference type="NCBI Taxonomy" id="3347"/>
    <lineage>
        <taxon>Eukaryota</taxon>
        <taxon>Viridiplantae</taxon>
        <taxon>Streptophyta</taxon>
        <taxon>Embryophyta</taxon>
        <taxon>Tracheophyta</taxon>
        <taxon>Spermatophyta</taxon>
        <taxon>Pinopsida</taxon>
        <taxon>Pinidae</taxon>
        <taxon>Conifers I</taxon>
        <taxon>Pinales</taxon>
        <taxon>Pinaceae</taxon>
        <taxon>Pinus</taxon>
        <taxon>Pinus subgen. Pinus</taxon>
    </lineage>
</organism>
<dbReference type="EMBL" id="JQ262318">
    <property type="protein sequence ID" value="AEW08083.1"/>
    <property type="molecule type" value="Genomic_DNA"/>
</dbReference>